<dbReference type="SUPFAM" id="SSF54909">
    <property type="entry name" value="Dimeric alpha+beta barrel"/>
    <property type="match status" value="1"/>
</dbReference>
<accession>A0A9X1R5T8</accession>
<gene>
    <name evidence="2" type="ORF">L6637_03175</name>
    <name evidence="1" type="ORF">L6654_06955</name>
</gene>
<comment type="caution">
    <text evidence="1">The sequence shown here is derived from an EMBL/GenBank/DDBJ whole genome shotgun (WGS) entry which is preliminary data.</text>
</comment>
<dbReference type="Proteomes" id="UP001139012">
    <property type="component" value="Unassembled WGS sequence"/>
</dbReference>
<evidence type="ECO:0000313" key="1">
    <source>
        <dbReference type="EMBL" id="MCG2626361.1"/>
    </source>
</evidence>
<dbReference type="AlphaFoldDB" id="A0A9X1R5T8"/>
<evidence type="ECO:0000313" key="3">
    <source>
        <dbReference type="Proteomes" id="UP001139012"/>
    </source>
</evidence>
<evidence type="ECO:0000313" key="2">
    <source>
        <dbReference type="EMBL" id="MCG2665934.1"/>
    </source>
</evidence>
<name>A0A9X1R5T8_9BRAD</name>
<evidence type="ECO:0000313" key="4">
    <source>
        <dbReference type="Proteomes" id="UP001139054"/>
    </source>
</evidence>
<sequence>MPTVRVSVMRCDPNQFAEFRQMMAESLDVLAPGIRQMRGLIHFYSGEDEASHALAQVSLWRTLEDAKQLDTFQPMLDLGKVFTSKGARFERPIMNYVSSWEIVPNH</sequence>
<proteinExistence type="predicted"/>
<dbReference type="RefSeq" id="WP_237869138.1">
    <property type="nucleotide sequence ID" value="NZ_JAKLTY010000004.1"/>
</dbReference>
<reference evidence="1" key="1">
    <citation type="submission" date="2022-01" db="EMBL/GenBank/DDBJ databases">
        <title>Genome sequnece data of strain Bradyrhizobium sp. nov.</title>
        <authorList>
            <person name="Zhang J."/>
        </authorList>
    </citation>
    <scope>NUCLEOTIDE SEQUENCE</scope>
    <source>
        <strain evidence="2">WYCCWR 12774</strain>
        <strain evidence="1">WYCCWR 13023</strain>
    </source>
</reference>
<dbReference type="Proteomes" id="UP001139054">
    <property type="component" value="Unassembled WGS sequence"/>
</dbReference>
<dbReference type="InterPro" id="IPR011008">
    <property type="entry name" value="Dimeric_a/b-barrel"/>
</dbReference>
<protein>
    <recommendedName>
        <fullName evidence="5">ABM domain-containing protein</fullName>
    </recommendedName>
</protein>
<organism evidence="1 4">
    <name type="scientific">Bradyrhizobium zhengyangense</name>
    <dbReference type="NCBI Taxonomy" id="2911009"/>
    <lineage>
        <taxon>Bacteria</taxon>
        <taxon>Pseudomonadati</taxon>
        <taxon>Pseudomonadota</taxon>
        <taxon>Alphaproteobacteria</taxon>
        <taxon>Hyphomicrobiales</taxon>
        <taxon>Nitrobacteraceae</taxon>
        <taxon>Bradyrhizobium</taxon>
    </lineage>
</organism>
<evidence type="ECO:0008006" key="5">
    <source>
        <dbReference type="Google" id="ProtNLM"/>
    </source>
</evidence>
<keyword evidence="3" id="KW-1185">Reference proteome</keyword>
<dbReference type="EMBL" id="JAKLUA010000001">
    <property type="protein sequence ID" value="MCG2665934.1"/>
    <property type="molecule type" value="Genomic_DNA"/>
</dbReference>
<dbReference type="EMBL" id="JAKLTY010000004">
    <property type="protein sequence ID" value="MCG2626361.1"/>
    <property type="molecule type" value="Genomic_DNA"/>
</dbReference>